<feature type="transmembrane region" description="Helical" evidence="5">
    <location>
        <begin position="328"/>
        <end position="346"/>
    </location>
</feature>
<dbReference type="InterPro" id="IPR036770">
    <property type="entry name" value="Ankyrin_rpt-contain_sf"/>
</dbReference>
<keyword evidence="2 5" id="KW-0812">Transmembrane</keyword>
<dbReference type="Pfam" id="PF01490">
    <property type="entry name" value="Aa_trans"/>
    <property type="match status" value="1"/>
</dbReference>
<comment type="subcellular location">
    <subcellularLocation>
        <location evidence="1">Membrane</location>
        <topology evidence="1">Multi-pass membrane protein</topology>
    </subcellularLocation>
</comment>
<evidence type="ECO:0000259" key="6">
    <source>
        <dbReference type="Pfam" id="PF01490"/>
    </source>
</evidence>
<feature type="transmembrane region" description="Helical" evidence="5">
    <location>
        <begin position="386"/>
        <end position="405"/>
    </location>
</feature>
<feature type="transmembrane region" description="Helical" evidence="5">
    <location>
        <begin position="114"/>
        <end position="135"/>
    </location>
</feature>
<dbReference type="eggNOG" id="KOG1305">
    <property type="taxonomic scope" value="Eukaryota"/>
</dbReference>
<proteinExistence type="predicted"/>
<protein>
    <recommendedName>
        <fullName evidence="6">Amino acid transporter transmembrane domain-containing protein</fullName>
    </recommendedName>
</protein>
<dbReference type="Gene3D" id="1.25.40.20">
    <property type="entry name" value="Ankyrin repeat-containing domain"/>
    <property type="match status" value="2"/>
</dbReference>
<dbReference type="RefSeq" id="XP_013754491.1">
    <property type="nucleotide sequence ID" value="XM_013899037.1"/>
</dbReference>
<reference evidence="7 8" key="1">
    <citation type="submission" date="2010-05" db="EMBL/GenBank/DDBJ databases">
        <title>The Genome Sequence of Thecamonas trahens ATCC 50062.</title>
        <authorList>
            <consortium name="The Broad Institute Genome Sequencing Platform"/>
            <person name="Russ C."/>
            <person name="Cuomo C."/>
            <person name="Shea T."/>
            <person name="Young S.K."/>
            <person name="Zeng Q."/>
            <person name="Koehrsen M."/>
            <person name="Haas B."/>
            <person name="Borodovsky M."/>
            <person name="Guigo R."/>
            <person name="Alvarado L."/>
            <person name="Berlin A."/>
            <person name="Bochicchio J."/>
            <person name="Borenstein D."/>
            <person name="Chapman S."/>
            <person name="Chen Z."/>
            <person name="Freedman E."/>
            <person name="Gellesch M."/>
            <person name="Goldberg J."/>
            <person name="Griggs A."/>
            <person name="Gujja S."/>
            <person name="Heilman E."/>
            <person name="Heiman D."/>
            <person name="Hepburn T."/>
            <person name="Howarth C."/>
            <person name="Jen D."/>
            <person name="Larson L."/>
            <person name="Mehta T."/>
            <person name="Park D."/>
            <person name="Pearson M."/>
            <person name="Roberts A."/>
            <person name="Saif S."/>
            <person name="Shenoy N."/>
            <person name="Sisk P."/>
            <person name="Stolte C."/>
            <person name="Sykes S."/>
            <person name="Thomson T."/>
            <person name="Walk T."/>
            <person name="White J."/>
            <person name="Yandava C."/>
            <person name="Burger G."/>
            <person name="Gray M.W."/>
            <person name="Holland P.W.H."/>
            <person name="King N."/>
            <person name="Lang F.B.F."/>
            <person name="Roger A.J."/>
            <person name="Ruiz-Trillo I."/>
            <person name="Lander E."/>
            <person name="Nusbaum C."/>
        </authorList>
    </citation>
    <scope>NUCLEOTIDE SEQUENCE [LARGE SCALE GENOMIC DNA]</scope>
    <source>
        <strain evidence="7 8">ATCC 50062</strain>
    </source>
</reference>
<feature type="domain" description="Amino acid transporter transmembrane" evidence="6">
    <location>
        <begin position="78"/>
        <end position="390"/>
    </location>
</feature>
<dbReference type="GO" id="GO:0015179">
    <property type="term" value="F:L-amino acid transmembrane transporter activity"/>
    <property type="evidence" value="ECO:0007669"/>
    <property type="project" value="TreeGrafter"/>
</dbReference>
<feature type="transmembrane region" description="Helical" evidence="5">
    <location>
        <begin position="352"/>
        <end position="374"/>
    </location>
</feature>
<keyword evidence="3 5" id="KW-1133">Transmembrane helix</keyword>
<organism evidence="7 8">
    <name type="scientific">Thecamonas trahens ATCC 50062</name>
    <dbReference type="NCBI Taxonomy" id="461836"/>
    <lineage>
        <taxon>Eukaryota</taxon>
        <taxon>Apusozoa</taxon>
        <taxon>Apusomonadida</taxon>
        <taxon>Apusomonadidae</taxon>
        <taxon>Thecamonas</taxon>
    </lineage>
</organism>
<accession>A0A0L0DMZ4</accession>
<sequence>MINALEVMTETTVLKPTELDSESASPLSTGINLTNTVVGAGVVALPYAFASMGILLGSVMVLIIALLADYSLRLLCTLLVLLLGSLVAYLVIIADSLTPIVRALADAPADPSAVYLQSWFVVMAHTVVVILPLVLIRRIDTLKYSSVLSLVSVALLVIFVITRSFTLNAVGPAPAPTPPPPVAYATRSRITDTSGQAKLGRFGSRIFVALPIVCFTFTSHPNVLLLYYQLRGRTSKRMGRIIHGSVGASAGLYLAIGIFGYFTFLGETKGNVLTNYADAGDAFANIVRGALVVAITCSYPLLSYPCISTLDVLLVPSFMGVKAPSSRWYLESVVLVAATLALAIAVPSITVVFSLTGATAAVAICFVLPGLFFVKLTERSLVRRDMLAIITLVGTGMFLASSRLLSSSKTYTKSMQATPILTRPSLASLPLELLHLIAFEFAILAPADVVAWACASKRFHAALLSRGYPRVRSQALLGPLACIQRGLFDAARWAIAHGATTSSSKSKDTDDGFELLSALCAEDMVLTGAVDSDGWIGVLDEIITRMPSVALCKPEVTWIGTVNSPLVLRLATIGAARGLRHVFGRTDIEVDASVGNNVALVTAASRGHAAAVAVLLDRFEVSHSARNNGAFLQACRKGHYDVVELLLARDDIDHTNDNFEGFQRAAQFGHLDVVRLLLDLPDKPPAKASNFAFAAAAGLGHLAMLRLLHASPGVVVDPGHRDSIALRWAVSNGHRETVEWLLDIGGFQVSARDYSAVLSAASRYPDLVPILLAHEPAPLPDGVRERAIELANEAEHAGAVAALAAAP</sequence>
<feature type="transmembrane region" description="Helical" evidence="5">
    <location>
        <begin position="240"/>
        <end position="262"/>
    </location>
</feature>
<dbReference type="AlphaFoldDB" id="A0A0L0DMZ4"/>
<evidence type="ECO:0000256" key="3">
    <source>
        <dbReference type="ARBA" id="ARBA00022989"/>
    </source>
</evidence>
<evidence type="ECO:0000256" key="1">
    <source>
        <dbReference type="ARBA" id="ARBA00004141"/>
    </source>
</evidence>
<dbReference type="EMBL" id="GL349481">
    <property type="protein sequence ID" value="KNC53401.1"/>
    <property type="molecule type" value="Genomic_DNA"/>
</dbReference>
<dbReference type="STRING" id="461836.A0A0L0DMZ4"/>
<keyword evidence="8" id="KW-1185">Reference proteome</keyword>
<evidence type="ECO:0000313" key="7">
    <source>
        <dbReference type="EMBL" id="KNC53401.1"/>
    </source>
</evidence>
<feature type="transmembrane region" description="Helical" evidence="5">
    <location>
        <begin position="282"/>
        <end position="307"/>
    </location>
</feature>
<dbReference type="InterPro" id="IPR002110">
    <property type="entry name" value="Ankyrin_rpt"/>
</dbReference>
<dbReference type="GeneID" id="25570130"/>
<dbReference type="PANTHER" id="PTHR22950">
    <property type="entry name" value="AMINO ACID TRANSPORTER"/>
    <property type="match status" value="1"/>
</dbReference>
<keyword evidence="4 5" id="KW-0472">Membrane</keyword>
<dbReference type="SUPFAM" id="SSF48403">
    <property type="entry name" value="Ankyrin repeat"/>
    <property type="match status" value="1"/>
</dbReference>
<name>A0A0L0DMZ4_THETB</name>
<dbReference type="Pfam" id="PF12796">
    <property type="entry name" value="Ank_2"/>
    <property type="match status" value="1"/>
</dbReference>
<gene>
    <name evidence="7" type="ORF">AMSG_12215</name>
</gene>
<feature type="transmembrane region" description="Helical" evidence="5">
    <location>
        <begin position="206"/>
        <end position="228"/>
    </location>
</feature>
<dbReference type="Proteomes" id="UP000054408">
    <property type="component" value="Unassembled WGS sequence"/>
</dbReference>
<evidence type="ECO:0000256" key="4">
    <source>
        <dbReference type="ARBA" id="ARBA00023136"/>
    </source>
</evidence>
<dbReference type="SMART" id="SM00248">
    <property type="entry name" value="ANK"/>
    <property type="match status" value="4"/>
</dbReference>
<dbReference type="GO" id="GO:0016020">
    <property type="term" value="C:membrane"/>
    <property type="evidence" value="ECO:0007669"/>
    <property type="project" value="UniProtKB-SubCell"/>
</dbReference>
<evidence type="ECO:0000256" key="2">
    <source>
        <dbReference type="ARBA" id="ARBA00022692"/>
    </source>
</evidence>
<feature type="transmembrane region" description="Helical" evidence="5">
    <location>
        <begin position="44"/>
        <end position="67"/>
    </location>
</feature>
<feature type="transmembrane region" description="Helical" evidence="5">
    <location>
        <begin position="74"/>
        <end position="94"/>
    </location>
</feature>
<dbReference type="InterPro" id="IPR013057">
    <property type="entry name" value="AA_transpt_TM"/>
</dbReference>
<feature type="transmembrane region" description="Helical" evidence="5">
    <location>
        <begin position="147"/>
        <end position="166"/>
    </location>
</feature>
<evidence type="ECO:0000313" key="8">
    <source>
        <dbReference type="Proteomes" id="UP000054408"/>
    </source>
</evidence>
<dbReference type="OrthoDB" id="655540at2759"/>
<evidence type="ECO:0000256" key="5">
    <source>
        <dbReference type="SAM" id="Phobius"/>
    </source>
</evidence>